<organism evidence="1 2">
    <name type="scientific">Candidatus Faecivivens stercoripullorum</name>
    <dbReference type="NCBI Taxonomy" id="2840805"/>
    <lineage>
        <taxon>Bacteria</taxon>
        <taxon>Bacillati</taxon>
        <taxon>Bacillota</taxon>
        <taxon>Clostridia</taxon>
        <taxon>Eubacteriales</taxon>
        <taxon>Oscillospiraceae</taxon>
        <taxon>Oscillospiraceae incertae sedis</taxon>
        <taxon>Candidatus Faecivivens</taxon>
    </lineage>
</organism>
<gene>
    <name evidence="1" type="ORF">IAC43_01120</name>
</gene>
<comment type="caution">
    <text evidence="1">The sequence shown here is derived from an EMBL/GenBank/DDBJ whole genome shotgun (WGS) entry which is preliminary data.</text>
</comment>
<dbReference type="Proteomes" id="UP000824160">
    <property type="component" value="Unassembled WGS sequence"/>
</dbReference>
<reference evidence="1" key="1">
    <citation type="submission" date="2020-10" db="EMBL/GenBank/DDBJ databases">
        <authorList>
            <person name="Gilroy R."/>
        </authorList>
    </citation>
    <scope>NUCLEOTIDE SEQUENCE</scope>
    <source>
        <strain evidence="1">ChiBcec7-5410</strain>
    </source>
</reference>
<proteinExistence type="predicted"/>
<dbReference type="AlphaFoldDB" id="A0A9D1H5U3"/>
<protein>
    <submittedName>
        <fullName evidence="1">DUF2612 domain-containing protein</fullName>
    </submittedName>
</protein>
<evidence type="ECO:0000313" key="1">
    <source>
        <dbReference type="EMBL" id="HIT93766.1"/>
    </source>
</evidence>
<evidence type="ECO:0000313" key="2">
    <source>
        <dbReference type="Proteomes" id="UP000824160"/>
    </source>
</evidence>
<reference evidence="1" key="2">
    <citation type="journal article" date="2021" name="PeerJ">
        <title>Extensive microbial diversity within the chicken gut microbiome revealed by metagenomics and culture.</title>
        <authorList>
            <person name="Gilroy R."/>
            <person name="Ravi A."/>
            <person name="Getino M."/>
            <person name="Pursley I."/>
            <person name="Horton D.L."/>
            <person name="Alikhan N.F."/>
            <person name="Baker D."/>
            <person name="Gharbi K."/>
            <person name="Hall N."/>
            <person name="Watson M."/>
            <person name="Adriaenssens E.M."/>
            <person name="Foster-Nyarko E."/>
            <person name="Jarju S."/>
            <person name="Secka A."/>
            <person name="Antonio M."/>
            <person name="Oren A."/>
            <person name="Chaudhuri R.R."/>
            <person name="La Ragione R."/>
            <person name="Hildebrand F."/>
            <person name="Pallen M.J."/>
        </authorList>
    </citation>
    <scope>NUCLEOTIDE SEQUENCE</scope>
    <source>
        <strain evidence="1">ChiBcec7-5410</strain>
    </source>
</reference>
<dbReference type="EMBL" id="DVLW01000030">
    <property type="protein sequence ID" value="HIT93766.1"/>
    <property type="molecule type" value="Genomic_DNA"/>
</dbReference>
<name>A0A9D1H5U3_9FIRM</name>
<sequence length="182" mass="20566">MPIEVTDYARKLLDDLPQQFLEKPRIEALLHALGRQLQQVQDFYGQLMTLRSLAQAEGVQLDGVGDIVQLPRGGLDDAAYRDYLYYKIFKNTNTTTYYDIMRSLRMFWELPLYYSEDPAYPATILIDTASLPAEVDLDRLMTAPVIKAAGVGVHINPMIDAGALNAYDGFVTEMAYIYQVEG</sequence>
<accession>A0A9D1H5U3</accession>